<dbReference type="InterPro" id="IPR035973">
    <property type="entry name" value="Cyt_c_oxidase_su3-like_sf"/>
</dbReference>
<comment type="similarity">
    <text evidence="2 8">Belongs to the cytochrome c oxidase subunit 3 family.</text>
</comment>
<sequence>MSIVPIFAASFVGCFLVGVFLWKLWLLIVFVLLMILFIIIYVHDSLLSNKFHYESAFWLFIFSEIMIFGSLFLCCLYYDSSGNVNLSDPLEIPFLGCFLLLGSSVTITGFHHLLGWAYSWILLLFTIILGMAFVVLQIYEIWECEINLLSTSFYAGCFCTVGTHSSHVLLGVIGMCIILWTGVFRTNDYYCTVITWYWHFVDYIWLFVYMIVYVC</sequence>
<evidence type="ECO:0000256" key="4">
    <source>
        <dbReference type="ARBA" id="ARBA00022692"/>
    </source>
</evidence>
<accession>A0A0U1Z4Z4</accession>
<keyword evidence="8 11" id="KW-0496">Mitochondrion</keyword>
<feature type="transmembrane region" description="Helical" evidence="9">
    <location>
        <begin position="90"/>
        <end position="111"/>
    </location>
</feature>
<comment type="function">
    <text evidence="8">Component of the cytochrome c oxidase, the last enzyme in the mitochondrial electron transport chain which drives oxidative phosphorylation. The respiratory chain contains 3 multisubunit complexes succinate dehydrogenase (complex II, CII), ubiquinol-cytochrome c oxidoreductase (cytochrome b-c1 complex, complex III, CIII) and cytochrome c oxidase (complex IV, CIV), that cooperate to transfer electrons derived from NADH and succinate to molecular oxygen, creating an electrochemical gradient over the inner membrane that drives transmembrane transport and the ATP synthase. Cytochrome c oxidase is the component of the respiratory chain that catalyzes the reduction of oxygen to water. Electrons originating from reduced cytochrome c in the intermembrane space (IMS) are transferred via the dinuclear copper A center (CU(A)) of subunit 2 and heme A of subunit 1 to the active site in subunit 1, a binuclear center (BNC) formed by heme A3 and copper B (CU(B)). The BNC reduces molecular oxygen to 2 water molecules using 4 electrons from cytochrome c in the IMS and 4 protons from the mitochondrial matrix.</text>
</comment>
<gene>
    <name evidence="11" type="primary">cox3</name>
</gene>
<dbReference type="InterPro" id="IPR013833">
    <property type="entry name" value="Cyt_c_oxidase_su3_a-hlx"/>
</dbReference>
<comment type="subcellular location">
    <subcellularLocation>
        <location evidence="1">Membrane</location>
        <topology evidence="1">Multi-pass membrane protein</topology>
    </subcellularLocation>
</comment>
<evidence type="ECO:0000256" key="1">
    <source>
        <dbReference type="ARBA" id="ARBA00004141"/>
    </source>
</evidence>
<geneLocation type="mitochondrion" evidence="11"/>
<name>A0A0U1Z4Z4_9CEST</name>
<dbReference type="SUPFAM" id="SSF81452">
    <property type="entry name" value="Cytochrome c oxidase subunit III-like"/>
    <property type="match status" value="1"/>
</dbReference>
<organism evidence="11">
    <name type="scientific">Raillietina tetragona</name>
    <dbReference type="NCBI Taxonomy" id="984823"/>
    <lineage>
        <taxon>Eukaryota</taxon>
        <taxon>Metazoa</taxon>
        <taxon>Spiralia</taxon>
        <taxon>Lophotrochozoa</taxon>
        <taxon>Platyhelminthes</taxon>
        <taxon>Cestoda</taxon>
        <taxon>Eucestoda</taxon>
        <taxon>Cyclophyllidea</taxon>
        <taxon>Davaineidae</taxon>
        <taxon>Raillietina</taxon>
    </lineage>
</organism>
<keyword evidence="7 9" id="KW-0472">Membrane</keyword>
<dbReference type="PANTHER" id="PTHR11403">
    <property type="entry name" value="CYTOCHROME C OXIDASE SUBUNIT III"/>
    <property type="match status" value="1"/>
</dbReference>
<proteinExistence type="inferred from homology"/>
<feature type="domain" description="Heme-copper oxidase subunit III family profile" evidence="10">
    <location>
        <begin position="56"/>
        <end position="215"/>
    </location>
</feature>
<dbReference type="GO" id="GO:0016020">
    <property type="term" value="C:membrane"/>
    <property type="evidence" value="ECO:0007669"/>
    <property type="project" value="UniProtKB-SubCell"/>
</dbReference>
<keyword evidence="6 9" id="KW-1133">Transmembrane helix</keyword>
<dbReference type="AlphaFoldDB" id="A0A0U1Z4Z4"/>
<dbReference type="InterPro" id="IPR000298">
    <property type="entry name" value="Cyt_c_oxidase-like_su3"/>
</dbReference>
<feature type="transmembrane region" description="Helical" evidence="9">
    <location>
        <begin position="55"/>
        <end position="78"/>
    </location>
</feature>
<dbReference type="Pfam" id="PF00510">
    <property type="entry name" value="COX3"/>
    <property type="match status" value="1"/>
</dbReference>
<feature type="transmembrane region" description="Helical" evidence="9">
    <location>
        <begin position="117"/>
        <end position="139"/>
    </location>
</feature>
<dbReference type="PROSITE" id="PS50253">
    <property type="entry name" value="COX3"/>
    <property type="match status" value="1"/>
</dbReference>
<feature type="transmembrane region" description="Helical" evidence="9">
    <location>
        <begin position="27"/>
        <end position="43"/>
    </location>
</feature>
<dbReference type="GO" id="GO:0019646">
    <property type="term" value="P:aerobic electron transport chain"/>
    <property type="evidence" value="ECO:0007669"/>
    <property type="project" value="InterPro"/>
</dbReference>
<dbReference type="GO" id="GO:0004129">
    <property type="term" value="F:cytochrome-c oxidase activity"/>
    <property type="evidence" value="ECO:0007669"/>
    <property type="project" value="InterPro"/>
</dbReference>
<keyword evidence="4 8" id="KW-0812">Transmembrane</keyword>
<evidence type="ECO:0000259" key="10">
    <source>
        <dbReference type="PROSITE" id="PS50253"/>
    </source>
</evidence>
<protein>
    <recommendedName>
        <fullName evidence="3 8">Cytochrome c oxidase subunit 3</fullName>
    </recommendedName>
</protein>
<dbReference type="CDD" id="cd00386">
    <property type="entry name" value="Heme_Cu_Oxidase_III_like"/>
    <property type="match status" value="1"/>
</dbReference>
<evidence type="ECO:0000256" key="8">
    <source>
        <dbReference type="RuleBase" id="RU003375"/>
    </source>
</evidence>
<dbReference type="PANTHER" id="PTHR11403:SF7">
    <property type="entry name" value="CYTOCHROME C OXIDASE SUBUNIT 3"/>
    <property type="match status" value="1"/>
</dbReference>
<reference evidence="11" key="1">
    <citation type="submission" date="2014-10" db="EMBL/GenBank/DDBJ databases">
        <authorList>
            <person name="Seo M.-J."/>
            <person name="Seok Y.J."/>
            <person name="Cha I.-T."/>
        </authorList>
    </citation>
    <scope>NUCLEOTIDE SEQUENCE</scope>
</reference>
<evidence type="ECO:0000256" key="5">
    <source>
        <dbReference type="ARBA" id="ARBA00022967"/>
    </source>
</evidence>
<evidence type="ECO:0000256" key="9">
    <source>
        <dbReference type="SAM" id="Phobius"/>
    </source>
</evidence>
<dbReference type="Gene3D" id="1.20.120.80">
    <property type="entry name" value="Cytochrome c oxidase, subunit III, four-helix bundle"/>
    <property type="match status" value="1"/>
</dbReference>
<reference evidence="11" key="2">
    <citation type="journal article" date="2015" name="Mitochondrial DNA">
        <title>The full mitochondrial genome sequence of Raillietina tetragona from chicken (Cestoda: Davaineidae).</title>
        <authorList>
            <person name="Liang J.Y."/>
            <person name="Lin R.Q."/>
        </authorList>
    </citation>
    <scope>NUCLEOTIDE SEQUENCE</scope>
</reference>
<evidence type="ECO:0000313" key="11">
    <source>
        <dbReference type="EMBL" id="AJP00021.1"/>
    </source>
</evidence>
<keyword evidence="5" id="KW-1278">Translocase</keyword>
<evidence type="ECO:0000256" key="7">
    <source>
        <dbReference type="ARBA" id="ARBA00023136"/>
    </source>
</evidence>
<evidence type="ECO:0000256" key="6">
    <source>
        <dbReference type="ARBA" id="ARBA00022989"/>
    </source>
</evidence>
<feature type="transmembrane region" description="Helical" evidence="9">
    <location>
        <begin position="151"/>
        <end position="184"/>
    </location>
</feature>
<evidence type="ECO:0000256" key="2">
    <source>
        <dbReference type="ARBA" id="ARBA00010581"/>
    </source>
</evidence>
<feature type="transmembrane region" description="Helical" evidence="9">
    <location>
        <begin position="196"/>
        <end position="214"/>
    </location>
</feature>
<evidence type="ECO:0000256" key="3">
    <source>
        <dbReference type="ARBA" id="ARBA00015944"/>
    </source>
</evidence>
<dbReference type="EMBL" id="KP057580">
    <property type="protein sequence ID" value="AJP00021.1"/>
    <property type="molecule type" value="Genomic_DNA"/>
</dbReference>
<dbReference type="InterPro" id="IPR024791">
    <property type="entry name" value="Cyt_c/ubiquinol_Oxase_su3"/>
</dbReference>